<keyword evidence="3" id="KW-1185">Reference proteome</keyword>
<gene>
    <name evidence="2" type="ORF">ACJRO7_001412</name>
</gene>
<accession>A0ABD3M0R5</accession>
<dbReference type="InterPro" id="IPR006476">
    <property type="entry name" value="CHP01589_pln"/>
</dbReference>
<feature type="compositionally biased region" description="Polar residues" evidence="1">
    <location>
        <begin position="261"/>
        <end position="270"/>
    </location>
</feature>
<protein>
    <submittedName>
        <fullName evidence="2">Uncharacterized protein</fullName>
    </submittedName>
</protein>
<evidence type="ECO:0000256" key="1">
    <source>
        <dbReference type="SAM" id="MobiDB-lite"/>
    </source>
</evidence>
<evidence type="ECO:0000313" key="2">
    <source>
        <dbReference type="EMBL" id="KAL3754155.1"/>
    </source>
</evidence>
<proteinExistence type="predicted"/>
<reference evidence="2 3" key="1">
    <citation type="submission" date="2024-11" db="EMBL/GenBank/DDBJ databases">
        <title>Chromosome-level genome assembly of Eucalyptus globulus Labill. provides insights into its genome evolution.</title>
        <authorList>
            <person name="Li X."/>
        </authorList>
    </citation>
    <scope>NUCLEOTIDE SEQUENCE [LARGE SCALE GENOMIC DNA]</scope>
    <source>
        <strain evidence="2">CL2024</strain>
        <tissue evidence="2">Fresh tender leaves</tissue>
    </source>
</reference>
<comment type="caution">
    <text evidence="2">The sequence shown here is derived from an EMBL/GenBank/DDBJ whole genome shotgun (WGS) entry which is preliminary data.</text>
</comment>
<sequence>MRGKNPKKPSPSSDRGIEDNVKDLIEKCLQLYMAMDQVIIALRDNFNIEPRLTVLVWTKLQEDNPEFFRDYYIRLKLIKQISEFNQLLEQQRQHYEQMPQAAFEEPSLPQAKPSPEIAGGIYQQQLSNAAPVQYGDNVLGGMRRDHCASIGTGAVASMQIPVQAHSLQSINQNEFLTHACSKQATPSYCCKQGAIPSAFDIQNQGRFSLPSNPASSSVPAHGEFEPVPEANQLDSLDFLLDSPDHQDDTGQLPDMPPESHPGSQKPGNTY</sequence>
<evidence type="ECO:0000313" key="3">
    <source>
        <dbReference type="Proteomes" id="UP001634007"/>
    </source>
</evidence>
<name>A0ABD3M0R5_EUCGL</name>
<dbReference type="NCBIfam" id="TIGR01589">
    <property type="entry name" value="A_thal_3526"/>
    <property type="match status" value="1"/>
</dbReference>
<organism evidence="2 3">
    <name type="scientific">Eucalyptus globulus</name>
    <name type="common">Tasmanian blue gum</name>
    <dbReference type="NCBI Taxonomy" id="34317"/>
    <lineage>
        <taxon>Eukaryota</taxon>
        <taxon>Viridiplantae</taxon>
        <taxon>Streptophyta</taxon>
        <taxon>Embryophyta</taxon>
        <taxon>Tracheophyta</taxon>
        <taxon>Spermatophyta</taxon>
        <taxon>Magnoliopsida</taxon>
        <taxon>eudicotyledons</taxon>
        <taxon>Gunneridae</taxon>
        <taxon>Pentapetalae</taxon>
        <taxon>rosids</taxon>
        <taxon>malvids</taxon>
        <taxon>Myrtales</taxon>
        <taxon>Myrtaceae</taxon>
        <taxon>Myrtoideae</taxon>
        <taxon>Eucalypteae</taxon>
        <taxon>Eucalyptus</taxon>
    </lineage>
</organism>
<dbReference type="Proteomes" id="UP001634007">
    <property type="component" value="Unassembled WGS sequence"/>
</dbReference>
<dbReference type="PANTHER" id="PTHR31871">
    <property type="entry name" value="OS02G0137100 PROTEIN"/>
    <property type="match status" value="1"/>
</dbReference>
<dbReference type="EMBL" id="JBJKBG010000001">
    <property type="protein sequence ID" value="KAL3754155.1"/>
    <property type="molecule type" value="Genomic_DNA"/>
</dbReference>
<dbReference type="AlphaFoldDB" id="A0ABD3M0R5"/>
<dbReference type="Pfam" id="PF09713">
    <property type="entry name" value="A_thal_3526"/>
    <property type="match status" value="1"/>
</dbReference>
<feature type="compositionally biased region" description="Polar residues" evidence="1">
    <location>
        <begin position="206"/>
        <end position="218"/>
    </location>
</feature>
<feature type="region of interest" description="Disordered" evidence="1">
    <location>
        <begin position="206"/>
        <end position="270"/>
    </location>
</feature>
<dbReference type="PANTHER" id="PTHR31871:SF1">
    <property type="entry name" value="HISTIDINE-TRNA LIGASE"/>
    <property type="match status" value="1"/>
</dbReference>